<reference evidence="6" key="1">
    <citation type="submission" date="2020-01" db="EMBL/GenBank/DDBJ databases">
        <title>Development of genomics and gene disruption for Polysphondylium violaceum indicates a role for the polyketide synthase stlB in stalk morphogenesis.</title>
        <authorList>
            <person name="Narita B."/>
            <person name="Kawabe Y."/>
            <person name="Kin K."/>
            <person name="Saito T."/>
            <person name="Gibbs R."/>
            <person name="Kuspa A."/>
            <person name="Muzny D."/>
            <person name="Queller D."/>
            <person name="Richards S."/>
            <person name="Strassman J."/>
            <person name="Sucgang R."/>
            <person name="Worley K."/>
            <person name="Schaap P."/>
        </authorList>
    </citation>
    <scope>NUCLEOTIDE SEQUENCE</scope>
    <source>
        <strain evidence="6">QSvi11</strain>
    </source>
</reference>
<name>A0A8J4V2R2_9MYCE</name>
<dbReference type="SUPFAM" id="SSF50044">
    <property type="entry name" value="SH3-domain"/>
    <property type="match status" value="2"/>
</dbReference>
<feature type="region of interest" description="Disordered" evidence="4">
    <location>
        <begin position="655"/>
        <end position="686"/>
    </location>
</feature>
<keyword evidence="1 2" id="KW-0728">SH3 domain</keyword>
<feature type="coiled-coil region" evidence="3">
    <location>
        <begin position="251"/>
        <end position="278"/>
    </location>
</feature>
<dbReference type="SMART" id="SM00326">
    <property type="entry name" value="SH3"/>
    <property type="match status" value="2"/>
</dbReference>
<feature type="compositionally biased region" description="Polar residues" evidence="4">
    <location>
        <begin position="662"/>
        <end position="676"/>
    </location>
</feature>
<proteinExistence type="predicted"/>
<dbReference type="PANTHER" id="PTHR14167">
    <property type="entry name" value="SH3 DOMAIN-CONTAINING"/>
    <property type="match status" value="1"/>
</dbReference>
<keyword evidence="7" id="KW-1185">Reference proteome</keyword>
<dbReference type="AlphaFoldDB" id="A0A8J4V2R2"/>
<protein>
    <recommendedName>
        <fullName evidence="5">SH3 domain-containing protein</fullName>
    </recommendedName>
</protein>
<evidence type="ECO:0000256" key="2">
    <source>
        <dbReference type="PROSITE-ProRule" id="PRU00192"/>
    </source>
</evidence>
<comment type="caution">
    <text evidence="6">The sequence shown here is derived from an EMBL/GenBank/DDBJ whole genome shotgun (WGS) entry which is preliminary data.</text>
</comment>
<feature type="region of interest" description="Disordered" evidence="4">
    <location>
        <begin position="445"/>
        <end position="467"/>
    </location>
</feature>
<sequence>MDPLEELNKATRSVRVSIHNNTGKKLVLKSHPIISGQWRVNPPDSILPLSTVEFGSESGNLLGGTEAGSIYTLDGAKENDGQFEFFWNNPVFGKKGFRRVSPANFESDYVVVDGHNCILRFTVKEIDNGTKEIEDYESEIKNLTNYMNEAEVAIKGMTKMSQVYQAQNDSKQVKLVEGNIKEKSMHLEEMKTRKELLLNQIQKMKQLDSDPKAMEQVLNKIRESIESLVKARKGMEHMREVYERSKDLKSMEGLDSQIEVKKNEIDALRKKEQKVIQKVIELKKSLGIGATGIPTKKRVKALYAYAKSSEDELSIEAGDIIEIVHDEDTEWYGGLLNNQMGYFPRSFVTPLDSEPDQSVSGVDSPAADDQDFTDLYPKARVIYDHTAADEGELTLRVGDVISVFSWEDEYWWEGLFNDKSGYFPCNCVDWIEPEDSLTNTHSYSYYESNEEESSNEVAAPVAPTPTPTPVVVAPTPVATVPKSTFTPAKTPSTTPSQSAPILTKQPSANIQPPPAPFTAPVLNRASATHSPVNPTPVPTPTPTPAPAAVENKQIPRRELPSAPANKPVHNPVVHNPAPVHTPAPAVVSHTPVKPEISHSPLNHNNNNNNTNNTNTTPFDKLIQPFIQEFTKQLVETHQKETNALHQRIAQLEKELKEAREGGSNTSSPKVTSTATIVSKAVPTRKY</sequence>
<dbReference type="Gene3D" id="2.30.30.40">
    <property type="entry name" value="SH3 Domains"/>
    <property type="match status" value="2"/>
</dbReference>
<feature type="region of interest" description="Disordered" evidence="4">
    <location>
        <begin position="526"/>
        <end position="616"/>
    </location>
</feature>
<evidence type="ECO:0000313" key="7">
    <source>
        <dbReference type="Proteomes" id="UP000695562"/>
    </source>
</evidence>
<evidence type="ECO:0000256" key="1">
    <source>
        <dbReference type="ARBA" id="ARBA00022443"/>
    </source>
</evidence>
<dbReference type="Pfam" id="PF00018">
    <property type="entry name" value="SH3_1"/>
    <property type="match status" value="2"/>
</dbReference>
<evidence type="ECO:0000313" key="6">
    <source>
        <dbReference type="EMBL" id="KAF2076258.1"/>
    </source>
</evidence>
<dbReference type="InterPro" id="IPR001452">
    <property type="entry name" value="SH3_domain"/>
</dbReference>
<feature type="compositionally biased region" description="Low complexity" evidence="4">
    <location>
        <begin position="562"/>
        <end position="587"/>
    </location>
</feature>
<organism evidence="6 7">
    <name type="scientific">Polysphondylium violaceum</name>
    <dbReference type="NCBI Taxonomy" id="133409"/>
    <lineage>
        <taxon>Eukaryota</taxon>
        <taxon>Amoebozoa</taxon>
        <taxon>Evosea</taxon>
        <taxon>Eumycetozoa</taxon>
        <taxon>Dictyostelia</taxon>
        <taxon>Dictyosteliales</taxon>
        <taxon>Dictyosteliaceae</taxon>
        <taxon>Polysphondylium</taxon>
    </lineage>
</organism>
<evidence type="ECO:0000256" key="3">
    <source>
        <dbReference type="SAM" id="Coils"/>
    </source>
</evidence>
<keyword evidence="3" id="KW-0175">Coiled coil</keyword>
<dbReference type="OrthoDB" id="19092at2759"/>
<dbReference type="Proteomes" id="UP000695562">
    <property type="component" value="Unassembled WGS sequence"/>
</dbReference>
<dbReference type="InterPro" id="IPR036028">
    <property type="entry name" value="SH3-like_dom_sf"/>
</dbReference>
<dbReference type="PROSITE" id="PS50002">
    <property type="entry name" value="SH3"/>
    <property type="match status" value="2"/>
</dbReference>
<feature type="domain" description="SH3" evidence="5">
    <location>
        <begin position="374"/>
        <end position="433"/>
    </location>
</feature>
<feature type="compositionally biased region" description="Pro residues" evidence="4">
    <location>
        <begin position="533"/>
        <end position="545"/>
    </location>
</feature>
<gene>
    <name evidence="6" type="ORF">CYY_002436</name>
</gene>
<dbReference type="CDD" id="cd00174">
    <property type="entry name" value="SH3"/>
    <property type="match status" value="1"/>
</dbReference>
<feature type="domain" description="SH3" evidence="5">
    <location>
        <begin position="294"/>
        <end position="353"/>
    </location>
</feature>
<accession>A0A8J4V2R2</accession>
<dbReference type="EMBL" id="AJWJ01000067">
    <property type="protein sequence ID" value="KAF2076258.1"/>
    <property type="molecule type" value="Genomic_DNA"/>
</dbReference>
<evidence type="ECO:0000256" key="4">
    <source>
        <dbReference type="SAM" id="MobiDB-lite"/>
    </source>
</evidence>
<evidence type="ECO:0000259" key="5">
    <source>
        <dbReference type="PROSITE" id="PS50002"/>
    </source>
</evidence>
<dbReference type="PRINTS" id="PR00452">
    <property type="entry name" value="SH3DOMAIN"/>
</dbReference>
<dbReference type="InterPro" id="IPR050384">
    <property type="entry name" value="Endophilin_SH3RF"/>
</dbReference>
<dbReference type="Gene3D" id="2.60.270.50">
    <property type="match status" value="1"/>
</dbReference>
<feature type="coiled-coil region" evidence="3">
    <location>
        <begin position="119"/>
        <end position="153"/>
    </location>
</feature>
<dbReference type="PANTHER" id="PTHR14167:SF116">
    <property type="entry name" value="CAP, ISOFORM AC"/>
    <property type="match status" value="1"/>
</dbReference>
<feature type="compositionally biased region" description="Low complexity" evidence="4">
    <location>
        <begin position="602"/>
        <end position="616"/>
    </location>
</feature>